<name>A0ABV3FYB8_9NOCA</name>
<organism evidence="2 3">
    <name type="scientific">Nocardia aurea</name>
    <dbReference type="NCBI Taxonomy" id="2144174"/>
    <lineage>
        <taxon>Bacteria</taxon>
        <taxon>Bacillati</taxon>
        <taxon>Actinomycetota</taxon>
        <taxon>Actinomycetes</taxon>
        <taxon>Mycobacteriales</taxon>
        <taxon>Nocardiaceae</taxon>
        <taxon>Nocardia</taxon>
    </lineage>
</organism>
<keyword evidence="3" id="KW-1185">Reference proteome</keyword>
<evidence type="ECO:0000256" key="1">
    <source>
        <dbReference type="SAM" id="MobiDB-lite"/>
    </source>
</evidence>
<evidence type="ECO:0008006" key="4">
    <source>
        <dbReference type="Google" id="ProtNLM"/>
    </source>
</evidence>
<protein>
    <recommendedName>
        <fullName evidence="4">WXG100 family type VII secretion target</fullName>
    </recommendedName>
</protein>
<accession>A0ABV3FYB8</accession>
<dbReference type="RefSeq" id="WP_357786310.1">
    <property type="nucleotide sequence ID" value="NZ_JBFAKC010000010.1"/>
</dbReference>
<dbReference type="Proteomes" id="UP001551695">
    <property type="component" value="Unassembled WGS sequence"/>
</dbReference>
<proteinExistence type="predicted"/>
<gene>
    <name evidence="2" type="ORF">AB0I48_22905</name>
</gene>
<reference evidence="2 3" key="1">
    <citation type="submission" date="2024-06" db="EMBL/GenBank/DDBJ databases">
        <title>The Natural Products Discovery Center: Release of the First 8490 Sequenced Strains for Exploring Actinobacteria Biosynthetic Diversity.</title>
        <authorList>
            <person name="Kalkreuter E."/>
            <person name="Kautsar S.A."/>
            <person name="Yang D."/>
            <person name="Bader C.D."/>
            <person name="Teijaro C.N."/>
            <person name="Fluegel L."/>
            <person name="Davis C.M."/>
            <person name="Simpson J.R."/>
            <person name="Lauterbach L."/>
            <person name="Steele A.D."/>
            <person name="Gui C."/>
            <person name="Meng S."/>
            <person name="Li G."/>
            <person name="Viehrig K."/>
            <person name="Ye F."/>
            <person name="Su P."/>
            <person name="Kiefer A.F."/>
            <person name="Nichols A."/>
            <person name="Cepeda A.J."/>
            <person name="Yan W."/>
            <person name="Fan B."/>
            <person name="Jiang Y."/>
            <person name="Adhikari A."/>
            <person name="Zheng C.-J."/>
            <person name="Schuster L."/>
            <person name="Cowan T.M."/>
            <person name="Smanski M.J."/>
            <person name="Chevrette M.G."/>
            <person name="De Carvalho L.P.S."/>
            <person name="Shen B."/>
        </authorList>
    </citation>
    <scope>NUCLEOTIDE SEQUENCE [LARGE SCALE GENOMIC DNA]</scope>
    <source>
        <strain evidence="2 3">NPDC050403</strain>
    </source>
</reference>
<feature type="region of interest" description="Disordered" evidence="1">
    <location>
        <begin position="83"/>
        <end position="112"/>
    </location>
</feature>
<dbReference type="EMBL" id="JBFAKC010000010">
    <property type="protein sequence ID" value="MEV0710419.1"/>
    <property type="molecule type" value="Genomic_DNA"/>
</dbReference>
<comment type="caution">
    <text evidence="2">The sequence shown here is derived from an EMBL/GenBank/DDBJ whole genome shotgun (WGS) entry which is preliminary data.</text>
</comment>
<evidence type="ECO:0000313" key="3">
    <source>
        <dbReference type="Proteomes" id="UP001551695"/>
    </source>
</evidence>
<sequence>MADRIEVDPQKLFVASELTESLSTKVTATADKLGDALAGIESDTAVVPWGNDKRGKKFAQGETGYQAARDNLLDGARGAAQTLHDMAQGQRAASKALTGTDHASGGQFGAGK</sequence>
<evidence type="ECO:0000313" key="2">
    <source>
        <dbReference type="EMBL" id="MEV0710419.1"/>
    </source>
</evidence>